<evidence type="ECO:0000313" key="4">
    <source>
        <dbReference type="Proteomes" id="UP001500427"/>
    </source>
</evidence>
<dbReference type="InterPro" id="IPR029069">
    <property type="entry name" value="HotDog_dom_sf"/>
</dbReference>
<keyword evidence="4" id="KW-1185">Reference proteome</keyword>
<dbReference type="Pfam" id="PF01575">
    <property type="entry name" value="MaoC_dehydratas"/>
    <property type="match status" value="1"/>
</dbReference>
<evidence type="ECO:0000256" key="1">
    <source>
        <dbReference type="ARBA" id="ARBA00005254"/>
    </source>
</evidence>
<protein>
    <submittedName>
        <fullName evidence="3">MaoC family dehydratase</fullName>
    </submittedName>
</protein>
<dbReference type="InterPro" id="IPR002539">
    <property type="entry name" value="MaoC-like_dom"/>
</dbReference>
<dbReference type="PANTHER" id="PTHR43841:SF3">
    <property type="entry name" value="(3R)-HYDROXYACYL-ACP DEHYDRATASE SUBUNIT HADB"/>
    <property type="match status" value="1"/>
</dbReference>
<feature type="domain" description="MaoC-like" evidence="2">
    <location>
        <begin position="24"/>
        <end position="132"/>
    </location>
</feature>
<name>A0ABP9JAS7_9MICO</name>
<comment type="caution">
    <text evidence="3">The sequence shown here is derived from an EMBL/GenBank/DDBJ whole genome shotgun (WGS) entry which is preliminary data.</text>
</comment>
<evidence type="ECO:0000259" key="2">
    <source>
        <dbReference type="Pfam" id="PF01575"/>
    </source>
</evidence>
<dbReference type="SUPFAM" id="SSF54637">
    <property type="entry name" value="Thioesterase/thiol ester dehydrase-isomerase"/>
    <property type="match status" value="1"/>
</dbReference>
<comment type="similarity">
    <text evidence="1">Belongs to the enoyl-CoA hydratase/isomerase family.</text>
</comment>
<sequence>MATPSPLPAVRAVADVAVGDTLPARTVHVDRPRLVQYAGASLDRNRIHWDEPFAKQVGLPDVIAHGMFTMGSAVTLVTDWVGDAGRVVEYGVRFTRPVVVPYDGGADIEVTGVVKAVDPETKRVTVELTATANGEKVLGRALAVARLD</sequence>
<gene>
    <name evidence="3" type="ORF">GCM10023258_19720</name>
</gene>
<dbReference type="EMBL" id="BAABIW010000014">
    <property type="protein sequence ID" value="GAA5026179.1"/>
    <property type="molecule type" value="Genomic_DNA"/>
</dbReference>
<organism evidence="3 4">
    <name type="scientific">Terrabacter aeriphilus</name>
    <dbReference type="NCBI Taxonomy" id="515662"/>
    <lineage>
        <taxon>Bacteria</taxon>
        <taxon>Bacillati</taxon>
        <taxon>Actinomycetota</taxon>
        <taxon>Actinomycetes</taxon>
        <taxon>Micrococcales</taxon>
        <taxon>Intrasporangiaceae</taxon>
        <taxon>Terrabacter</taxon>
    </lineage>
</organism>
<evidence type="ECO:0000313" key="3">
    <source>
        <dbReference type="EMBL" id="GAA5026179.1"/>
    </source>
</evidence>
<dbReference type="Proteomes" id="UP001500427">
    <property type="component" value="Unassembled WGS sequence"/>
</dbReference>
<dbReference type="RefSeq" id="WP_345507301.1">
    <property type="nucleotide sequence ID" value="NZ_BAABIW010000014.1"/>
</dbReference>
<dbReference type="CDD" id="cd03453">
    <property type="entry name" value="SAV4209_like"/>
    <property type="match status" value="1"/>
</dbReference>
<dbReference type="Gene3D" id="3.10.129.10">
    <property type="entry name" value="Hotdog Thioesterase"/>
    <property type="match status" value="1"/>
</dbReference>
<dbReference type="PANTHER" id="PTHR43841">
    <property type="entry name" value="3-HYDROXYACYL-THIOESTER DEHYDRATASE HTDX-RELATED"/>
    <property type="match status" value="1"/>
</dbReference>
<reference evidence="4" key="1">
    <citation type="journal article" date="2019" name="Int. J. Syst. Evol. Microbiol.">
        <title>The Global Catalogue of Microorganisms (GCM) 10K type strain sequencing project: providing services to taxonomists for standard genome sequencing and annotation.</title>
        <authorList>
            <consortium name="The Broad Institute Genomics Platform"/>
            <consortium name="The Broad Institute Genome Sequencing Center for Infectious Disease"/>
            <person name="Wu L."/>
            <person name="Ma J."/>
        </authorList>
    </citation>
    <scope>NUCLEOTIDE SEQUENCE [LARGE SCALE GENOMIC DNA]</scope>
    <source>
        <strain evidence="4">JCM 17687</strain>
    </source>
</reference>
<proteinExistence type="inferred from homology"/>
<accession>A0ABP9JAS7</accession>